<accession>A0LF45</accession>
<organism evidence="1 2">
    <name type="scientific">Syntrophobacter fumaroxidans (strain DSM 10017 / MPOB)</name>
    <dbReference type="NCBI Taxonomy" id="335543"/>
    <lineage>
        <taxon>Bacteria</taxon>
        <taxon>Pseudomonadati</taxon>
        <taxon>Thermodesulfobacteriota</taxon>
        <taxon>Syntrophobacteria</taxon>
        <taxon>Syntrophobacterales</taxon>
        <taxon>Syntrophobacteraceae</taxon>
        <taxon>Syntrophobacter</taxon>
    </lineage>
</organism>
<dbReference type="eggNOG" id="COG0177">
    <property type="taxonomic scope" value="Bacteria"/>
</dbReference>
<dbReference type="STRING" id="335543.Sfum_0347"/>
<evidence type="ECO:0008006" key="3">
    <source>
        <dbReference type="Google" id="ProtNLM"/>
    </source>
</evidence>
<dbReference type="OrthoDB" id="9773332at2"/>
<proteinExistence type="predicted"/>
<evidence type="ECO:0000313" key="2">
    <source>
        <dbReference type="Proteomes" id="UP000001784"/>
    </source>
</evidence>
<dbReference type="AlphaFoldDB" id="A0LF45"/>
<name>A0LF45_SYNFM</name>
<protein>
    <recommendedName>
        <fullName evidence="3">TIGR02757 family protein</fullName>
    </recommendedName>
</protein>
<gene>
    <name evidence="1" type="ordered locus">Sfum_0347</name>
</gene>
<dbReference type="InterPro" id="IPR014127">
    <property type="entry name" value="CHP02757"/>
</dbReference>
<dbReference type="NCBIfam" id="TIGR02757">
    <property type="entry name" value="TIGR02757 family protein"/>
    <property type="match status" value="1"/>
</dbReference>
<dbReference type="RefSeq" id="WP_011697220.1">
    <property type="nucleotide sequence ID" value="NC_008554.1"/>
</dbReference>
<reference evidence="1 2" key="1">
    <citation type="submission" date="2006-10" db="EMBL/GenBank/DDBJ databases">
        <title>Complete sequence of Syntrophobacter fumaroxidans MPOB.</title>
        <authorList>
            <consortium name="US DOE Joint Genome Institute"/>
            <person name="Copeland A."/>
            <person name="Lucas S."/>
            <person name="Lapidus A."/>
            <person name="Barry K."/>
            <person name="Detter J.C."/>
            <person name="Glavina del Rio T."/>
            <person name="Hammon N."/>
            <person name="Israni S."/>
            <person name="Pitluck S."/>
            <person name="Goltsman E.G."/>
            <person name="Martinez M."/>
            <person name="Schmutz J."/>
            <person name="Larimer F."/>
            <person name="Land M."/>
            <person name="Hauser L."/>
            <person name="Kyrpides N."/>
            <person name="Kim E."/>
            <person name="Boone D.R."/>
            <person name="Brockman F."/>
            <person name="Culley D."/>
            <person name="Ferry J."/>
            <person name="Gunsalus R."/>
            <person name="McInerney M.J."/>
            <person name="Morrison M."/>
            <person name="Plugge C."/>
            <person name="Rohlin L."/>
            <person name="Scholten J."/>
            <person name="Sieber J."/>
            <person name="Stams A.J.M."/>
            <person name="Worm P."/>
            <person name="Henstra A.M."/>
            <person name="Richardson P."/>
        </authorList>
    </citation>
    <scope>NUCLEOTIDE SEQUENCE [LARGE SCALE GENOMIC DNA]</scope>
    <source>
        <strain evidence="2">DSM 10017 / MPOB</strain>
    </source>
</reference>
<dbReference type="EMBL" id="CP000478">
    <property type="protein sequence ID" value="ABK16047.1"/>
    <property type="molecule type" value="Genomic_DNA"/>
</dbReference>
<sequence length="270" mass="30254">MSRQYIVRGSLHLGRLSESKPGKAAFDELYDRFNRREYVHPDPVEFLHEYDDPRDREVVGIVASALAYGRVRQILGSVAEALRRMGASPADFVRSSSPGLIRNVFEGFKHRFTTGHEVASMLIGVKRMLERHGSLEDCFASFRKNADETVLPALCAFVGELDGSPGSRSMFLPSPARGSACKRFNLFLRWMIRRDEVDPGIWTAVPASQLVVPVDTHMHRIGRALGFTVRNGADLRTALEITDAFRTICPSDPVRYDFALTRIGILNENS</sequence>
<dbReference type="Pfam" id="PF09674">
    <property type="entry name" value="DUF2400"/>
    <property type="match status" value="1"/>
</dbReference>
<dbReference type="Proteomes" id="UP000001784">
    <property type="component" value="Chromosome"/>
</dbReference>
<dbReference type="InParanoid" id="A0LF45"/>
<evidence type="ECO:0000313" key="1">
    <source>
        <dbReference type="EMBL" id="ABK16047.1"/>
    </source>
</evidence>
<dbReference type="HOGENOM" id="CLU_064298_0_0_7"/>
<keyword evidence="2" id="KW-1185">Reference proteome</keyword>
<dbReference type="KEGG" id="sfu:Sfum_0347"/>